<gene>
    <name evidence="1" type="ORF">BKA14_000093</name>
</gene>
<dbReference type="Proteomes" id="UP000542742">
    <property type="component" value="Unassembled WGS sequence"/>
</dbReference>
<dbReference type="Pfam" id="PF19450">
    <property type="entry name" value="DUF5988"/>
    <property type="match status" value="1"/>
</dbReference>
<evidence type="ECO:0000313" key="2">
    <source>
        <dbReference type="Proteomes" id="UP000542742"/>
    </source>
</evidence>
<accession>A0A7W7CMP4</accession>
<reference evidence="1 2" key="1">
    <citation type="submission" date="2020-08" db="EMBL/GenBank/DDBJ databases">
        <title>Sequencing the genomes of 1000 actinobacteria strains.</title>
        <authorList>
            <person name="Klenk H.-P."/>
        </authorList>
    </citation>
    <scope>NUCLEOTIDE SEQUENCE [LARGE SCALE GENOMIC DNA]</scope>
    <source>
        <strain evidence="1 2">DSM 45518</strain>
    </source>
</reference>
<organism evidence="1 2">
    <name type="scientific">Paractinoplanes abujensis</name>
    <dbReference type="NCBI Taxonomy" id="882441"/>
    <lineage>
        <taxon>Bacteria</taxon>
        <taxon>Bacillati</taxon>
        <taxon>Actinomycetota</taxon>
        <taxon>Actinomycetes</taxon>
        <taxon>Micromonosporales</taxon>
        <taxon>Micromonosporaceae</taxon>
        <taxon>Paractinoplanes</taxon>
    </lineage>
</organism>
<name>A0A7W7CMP4_9ACTN</name>
<comment type="caution">
    <text evidence="1">The sequence shown here is derived from an EMBL/GenBank/DDBJ whole genome shotgun (WGS) entry which is preliminary data.</text>
</comment>
<dbReference type="EMBL" id="JACHMF010000001">
    <property type="protein sequence ID" value="MBB4689945.1"/>
    <property type="molecule type" value="Genomic_DNA"/>
</dbReference>
<keyword evidence="2" id="KW-1185">Reference proteome</keyword>
<sequence>MSISEARPESEATIAALIGGPESLPEQQRRAVVTPGQLKVKVPHYGGYEHFERDDSLADDLGVAFRWTGRTRVAE</sequence>
<dbReference type="RefSeq" id="WP_184948979.1">
    <property type="nucleotide sequence ID" value="NZ_BOMC01000081.1"/>
</dbReference>
<dbReference type="InterPro" id="IPR046030">
    <property type="entry name" value="DUF5988"/>
</dbReference>
<protein>
    <submittedName>
        <fullName evidence="1">Uncharacterized protein</fullName>
    </submittedName>
</protein>
<dbReference type="AlphaFoldDB" id="A0A7W7CMP4"/>
<proteinExistence type="predicted"/>
<evidence type="ECO:0000313" key="1">
    <source>
        <dbReference type="EMBL" id="MBB4689945.1"/>
    </source>
</evidence>